<evidence type="ECO:0000256" key="1">
    <source>
        <dbReference type="ARBA" id="ARBA00004123"/>
    </source>
</evidence>
<dbReference type="OrthoDB" id="1673261at2759"/>
<name>A0A200R9Y3_MACCD</name>
<dbReference type="AlphaFoldDB" id="A0A200R9Y3"/>
<dbReference type="OMA" id="TNIVEWE"/>
<dbReference type="GO" id="GO:0005634">
    <property type="term" value="C:nucleus"/>
    <property type="evidence" value="ECO:0007669"/>
    <property type="project" value="UniProtKB-SubCell"/>
</dbReference>
<dbReference type="STRING" id="56857.A0A200R9Y3"/>
<keyword evidence="3" id="KW-0808">Transferase</keyword>
<dbReference type="UniPathway" id="UPA00143"/>
<sequence>MTLVVLTWKNDGGYDMAMVKCGDDVVMCGDDVAFVRRMPLCAASTRYSLVKGERIVRSVLTAWLRAFQMSELYVRKEFTDSPEQYEFRNNIIKILEYLWEIPSHCNAWRQIAQEDTSFYLVFLNFVINEIMFFLDKSLKRILGLAEMEAEMSNNAEWERILFQERALNIHNEEDMIGDSMSYVLANVGMLAFTSEQIKVPFLLPQIVDIVATMLNYILLHLVGLQGKSSRRLKHHKRHAYQPKILLNKNVSIYVHLARGDRENIFPAAISKDSRSYNEQLFTDAATVVLHEDNCVI</sequence>
<evidence type="ECO:0000313" key="8">
    <source>
        <dbReference type="Proteomes" id="UP000195402"/>
    </source>
</evidence>
<evidence type="ECO:0000256" key="2">
    <source>
        <dbReference type="ARBA" id="ARBA00004906"/>
    </source>
</evidence>
<comment type="caution">
    <text evidence="7">The sequence shown here is derived from an EMBL/GenBank/DDBJ whole genome shotgun (WGS) entry which is preliminary data.</text>
</comment>
<accession>A0A200R9Y3</accession>
<gene>
    <name evidence="7" type="ORF">BVC80_9057g93</name>
</gene>
<keyword evidence="5" id="KW-0539">Nucleus</keyword>
<evidence type="ECO:0000259" key="6">
    <source>
        <dbReference type="Pfam" id="PF10408"/>
    </source>
</evidence>
<dbReference type="InterPro" id="IPR019474">
    <property type="entry name" value="Ub_conjug_fac_E4_core"/>
</dbReference>
<dbReference type="InParanoid" id="A0A200R9Y3"/>
<dbReference type="GO" id="GO:0006511">
    <property type="term" value="P:ubiquitin-dependent protein catabolic process"/>
    <property type="evidence" value="ECO:0007669"/>
    <property type="project" value="InterPro"/>
</dbReference>
<dbReference type="GO" id="GO:0000209">
    <property type="term" value="P:protein polyubiquitination"/>
    <property type="evidence" value="ECO:0007669"/>
    <property type="project" value="TreeGrafter"/>
</dbReference>
<evidence type="ECO:0000313" key="7">
    <source>
        <dbReference type="EMBL" id="OVA19510.1"/>
    </source>
</evidence>
<evidence type="ECO:0000256" key="4">
    <source>
        <dbReference type="ARBA" id="ARBA00022786"/>
    </source>
</evidence>
<dbReference type="GO" id="GO:0036503">
    <property type="term" value="P:ERAD pathway"/>
    <property type="evidence" value="ECO:0007669"/>
    <property type="project" value="InterPro"/>
</dbReference>
<comment type="subcellular location">
    <subcellularLocation>
        <location evidence="1">Nucleus</location>
    </subcellularLocation>
</comment>
<feature type="domain" description="Ubiquitin conjugation factor E4 core" evidence="6">
    <location>
        <begin position="71"/>
        <end position="288"/>
    </location>
</feature>
<reference evidence="7 8" key="1">
    <citation type="journal article" date="2017" name="Mol. Plant">
        <title>The Genome of Medicinal Plant Macleaya cordata Provides New Insights into Benzylisoquinoline Alkaloids Metabolism.</title>
        <authorList>
            <person name="Liu X."/>
            <person name="Liu Y."/>
            <person name="Huang P."/>
            <person name="Ma Y."/>
            <person name="Qing Z."/>
            <person name="Tang Q."/>
            <person name="Cao H."/>
            <person name="Cheng P."/>
            <person name="Zheng Y."/>
            <person name="Yuan Z."/>
            <person name="Zhou Y."/>
            <person name="Liu J."/>
            <person name="Tang Z."/>
            <person name="Zhuo Y."/>
            <person name="Zhang Y."/>
            <person name="Yu L."/>
            <person name="Huang J."/>
            <person name="Yang P."/>
            <person name="Peng Q."/>
            <person name="Zhang J."/>
            <person name="Jiang W."/>
            <person name="Zhang Z."/>
            <person name="Lin K."/>
            <person name="Ro D.K."/>
            <person name="Chen X."/>
            <person name="Xiong X."/>
            <person name="Shang Y."/>
            <person name="Huang S."/>
            <person name="Zeng J."/>
        </authorList>
    </citation>
    <scope>NUCLEOTIDE SEQUENCE [LARGE SCALE GENOMIC DNA]</scope>
    <source>
        <strain evidence="8">cv. BLH2017</strain>
        <tissue evidence="7">Root</tissue>
    </source>
</reference>
<protein>
    <submittedName>
        <fullName evidence="7">Ubiquitin conjugation factor E4</fullName>
    </submittedName>
</protein>
<proteinExistence type="predicted"/>
<dbReference type="Proteomes" id="UP000195402">
    <property type="component" value="Unassembled WGS sequence"/>
</dbReference>
<dbReference type="PANTHER" id="PTHR13931:SF2">
    <property type="entry name" value="UBIQUITIN CONJUGATION FACTOR E4 B"/>
    <property type="match status" value="1"/>
</dbReference>
<keyword evidence="4" id="KW-0833">Ubl conjugation pathway</keyword>
<dbReference type="Pfam" id="PF10408">
    <property type="entry name" value="Ufd2P_core"/>
    <property type="match status" value="1"/>
</dbReference>
<comment type="pathway">
    <text evidence="2">Protein modification; protein ubiquitination.</text>
</comment>
<evidence type="ECO:0000256" key="3">
    <source>
        <dbReference type="ARBA" id="ARBA00022679"/>
    </source>
</evidence>
<dbReference type="InterPro" id="IPR045132">
    <property type="entry name" value="UBE4"/>
</dbReference>
<organism evidence="7 8">
    <name type="scientific">Macleaya cordata</name>
    <name type="common">Five-seeded plume-poppy</name>
    <name type="synonym">Bocconia cordata</name>
    <dbReference type="NCBI Taxonomy" id="56857"/>
    <lineage>
        <taxon>Eukaryota</taxon>
        <taxon>Viridiplantae</taxon>
        <taxon>Streptophyta</taxon>
        <taxon>Embryophyta</taxon>
        <taxon>Tracheophyta</taxon>
        <taxon>Spermatophyta</taxon>
        <taxon>Magnoliopsida</taxon>
        <taxon>Ranunculales</taxon>
        <taxon>Papaveraceae</taxon>
        <taxon>Papaveroideae</taxon>
        <taxon>Macleaya</taxon>
    </lineage>
</organism>
<evidence type="ECO:0000256" key="5">
    <source>
        <dbReference type="ARBA" id="ARBA00023242"/>
    </source>
</evidence>
<dbReference type="GO" id="GO:0034450">
    <property type="term" value="F:ubiquitin-ubiquitin ligase activity"/>
    <property type="evidence" value="ECO:0007669"/>
    <property type="project" value="InterPro"/>
</dbReference>
<keyword evidence="8" id="KW-1185">Reference proteome</keyword>
<dbReference type="PANTHER" id="PTHR13931">
    <property type="entry name" value="UBIQUITINATION FACTOR E4"/>
    <property type="match status" value="1"/>
</dbReference>
<dbReference type="EMBL" id="MVGT01000186">
    <property type="protein sequence ID" value="OVA19510.1"/>
    <property type="molecule type" value="Genomic_DNA"/>
</dbReference>
<dbReference type="GO" id="GO:0005737">
    <property type="term" value="C:cytoplasm"/>
    <property type="evidence" value="ECO:0007669"/>
    <property type="project" value="TreeGrafter"/>
</dbReference>
<dbReference type="GO" id="GO:0000151">
    <property type="term" value="C:ubiquitin ligase complex"/>
    <property type="evidence" value="ECO:0007669"/>
    <property type="project" value="InterPro"/>
</dbReference>